<reference evidence="7" key="1">
    <citation type="submission" date="2019-08" db="EMBL/GenBank/DDBJ databases">
        <authorList>
            <person name="Kucharzyk K."/>
            <person name="Murdoch R.W."/>
            <person name="Higgins S."/>
            <person name="Loffler F."/>
        </authorList>
    </citation>
    <scope>NUCLEOTIDE SEQUENCE</scope>
</reference>
<keyword evidence="5 6" id="KW-0472">Membrane</keyword>
<accession>A0A644W7Y0</accession>
<comment type="subcellular location">
    <subcellularLocation>
        <location evidence="1">Cell membrane</location>
        <topology evidence="1">Multi-pass membrane protein</topology>
    </subcellularLocation>
</comment>
<feature type="transmembrane region" description="Helical" evidence="6">
    <location>
        <begin position="74"/>
        <end position="91"/>
    </location>
</feature>
<proteinExistence type="predicted"/>
<evidence type="ECO:0000313" key="7">
    <source>
        <dbReference type="EMBL" id="MPL99647.1"/>
    </source>
</evidence>
<keyword evidence="2" id="KW-1003">Cell membrane</keyword>
<keyword evidence="4 6" id="KW-1133">Transmembrane helix</keyword>
<dbReference type="InterPro" id="IPR001123">
    <property type="entry name" value="LeuE-type"/>
</dbReference>
<comment type="caution">
    <text evidence="7">The sequence shown here is derived from an EMBL/GenBank/DDBJ whole genome shotgun (WGS) entry which is preliminary data.</text>
</comment>
<evidence type="ECO:0000256" key="4">
    <source>
        <dbReference type="ARBA" id="ARBA00022989"/>
    </source>
</evidence>
<sequence length="215" mass="23338">MLIDFVKGFLVGLGASIPLGPMGVMCVQKTLSKGRNSGFITGLGAAITDTIFAALAILGLAYIQSFIEDYERGVLLFGGVVVGLIGLKIYLTNPVKQIRQKAQGNNRHMEDLFSAILMTITNPGAIFLILGMFAFVGLDVDSQAANRMITAALGGVFVGAATWWYALSTGINIFRKKFRLRQLLMINRISGIIIIVIGLISFFEGVWRFLAPFLN</sequence>
<feature type="transmembrane region" description="Helical" evidence="6">
    <location>
        <begin position="6"/>
        <end position="27"/>
    </location>
</feature>
<evidence type="ECO:0000256" key="2">
    <source>
        <dbReference type="ARBA" id="ARBA00022475"/>
    </source>
</evidence>
<feature type="transmembrane region" description="Helical" evidence="6">
    <location>
        <begin position="189"/>
        <end position="210"/>
    </location>
</feature>
<feature type="transmembrane region" description="Helical" evidence="6">
    <location>
        <begin position="112"/>
        <end position="136"/>
    </location>
</feature>
<dbReference type="AlphaFoldDB" id="A0A644W7Y0"/>
<keyword evidence="3 6" id="KW-0812">Transmembrane</keyword>
<evidence type="ECO:0000256" key="5">
    <source>
        <dbReference type="ARBA" id="ARBA00023136"/>
    </source>
</evidence>
<dbReference type="GO" id="GO:0015171">
    <property type="term" value="F:amino acid transmembrane transporter activity"/>
    <property type="evidence" value="ECO:0007669"/>
    <property type="project" value="TreeGrafter"/>
</dbReference>
<name>A0A644W7Y0_9ZZZZ</name>
<evidence type="ECO:0008006" key="8">
    <source>
        <dbReference type="Google" id="ProtNLM"/>
    </source>
</evidence>
<protein>
    <recommendedName>
        <fullName evidence="8">Arginine exporter protein ArgO</fullName>
    </recommendedName>
</protein>
<gene>
    <name evidence="7" type="ORF">SDC9_45865</name>
</gene>
<evidence type="ECO:0000256" key="1">
    <source>
        <dbReference type="ARBA" id="ARBA00004651"/>
    </source>
</evidence>
<feature type="transmembrane region" description="Helical" evidence="6">
    <location>
        <begin position="148"/>
        <end position="168"/>
    </location>
</feature>
<dbReference type="EMBL" id="VSSQ01000679">
    <property type="protein sequence ID" value="MPL99647.1"/>
    <property type="molecule type" value="Genomic_DNA"/>
</dbReference>
<feature type="transmembrane region" description="Helical" evidence="6">
    <location>
        <begin position="39"/>
        <end position="62"/>
    </location>
</feature>
<dbReference type="PANTHER" id="PTHR30086:SF20">
    <property type="entry name" value="ARGININE EXPORTER PROTEIN ARGO-RELATED"/>
    <property type="match status" value="1"/>
</dbReference>
<dbReference type="PANTHER" id="PTHR30086">
    <property type="entry name" value="ARGININE EXPORTER PROTEIN ARGO"/>
    <property type="match status" value="1"/>
</dbReference>
<evidence type="ECO:0000256" key="6">
    <source>
        <dbReference type="SAM" id="Phobius"/>
    </source>
</evidence>
<dbReference type="Pfam" id="PF01810">
    <property type="entry name" value="LysE"/>
    <property type="match status" value="1"/>
</dbReference>
<dbReference type="GO" id="GO:0005886">
    <property type="term" value="C:plasma membrane"/>
    <property type="evidence" value="ECO:0007669"/>
    <property type="project" value="UniProtKB-SubCell"/>
</dbReference>
<evidence type="ECO:0000256" key="3">
    <source>
        <dbReference type="ARBA" id="ARBA00022692"/>
    </source>
</evidence>
<organism evidence="7">
    <name type="scientific">bioreactor metagenome</name>
    <dbReference type="NCBI Taxonomy" id="1076179"/>
    <lineage>
        <taxon>unclassified sequences</taxon>
        <taxon>metagenomes</taxon>
        <taxon>ecological metagenomes</taxon>
    </lineage>
</organism>